<dbReference type="PANTHER" id="PTHR43721:SF22">
    <property type="entry name" value="ELONGATION FACTOR TU, MITOCHONDRIAL"/>
    <property type="match status" value="1"/>
</dbReference>
<accession>A0A5E8CJU9</accession>
<reference evidence="2" key="1">
    <citation type="submission" date="2019-09" db="EMBL/GenBank/DDBJ databases">
        <authorList>
            <person name="Needham M D."/>
        </authorList>
    </citation>
    <scope>NUCLEOTIDE SEQUENCE</scope>
</reference>
<dbReference type="InterPro" id="IPR021520">
    <property type="entry name" value="Stealth_CR2"/>
</dbReference>
<dbReference type="NCBIfam" id="TIGR00231">
    <property type="entry name" value="small_GTP"/>
    <property type="match status" value="1"/>
</dbReference>
<gene>
    <name evidence="2" type="ORF">CPAV1605_1207</name>
</gene>
<dbReference type="NCBIfam" id="NF000766">
    <property type="entry name" value="PRK00049.1"/>
    <property type="match status" value="1"/>
</dbReference>
<dbReference type="FunFam" id="3.40.50.300:FF:000003">
    <property type="entry name" value="Elongation factor Tu"/>
    <property type="match status" value="1"/>
</dbReference>
<dbReference type="PRINTS" id="PR00315">
    <property type="entry name" value="ELONGATNFCT"/>
</dbReference>
<dbReference type="AlphaFoldDB" id="A0A5E8CJU9"/>
<organism evidence="2">
    <name type="scientific">seawater metagenome</name>
    <dbReference type="NCBI Taxonomy" id="1561972"/>
    <lineage>
        <taxon>unclassified sequences</taxon>
        <taxon>metagenomes</taxon>
        <taxon>ecological metagenomes</taxon>
    </lineage>
</organism>
<dbReference type="CDD" id="cd01884">
    <property type="entry name" value="EF_Tu"/>
    <property type="match status" value="1"/>
</dbReference>
<dbReference type="InterPro" id="IPR000795">
    <property type="entry name" value="T_Tr_GTP-bd_dom"/>
</dbReference>
<dbReference type="GO" id="GO:0016772">
    <property type="term" value="F:transferase activity, transferring phosphorus-containing groups"/>
    <property type="evidence" value="ECO:0007669"/>
    <property type="project" value="InterPro"/>
</dbReference>
<keyword evidence="2" id="KW-0648">Protein biosynthesis</keyword>
<dbReference type="NCBIfam" id="NF009373">
    <property type="entry name" value="PRK12736.1"/>
    <property type="match status" value="1"/>
</dbReference>
<dbReference type="Gene3D" id="2.40.30.10">
    <property type="entry name" value="Translation factors"/>
    <property type="match status" value="1"/>
</dbReference>
<dbReference type="GO" id="GO:0003924">
    <property type="term" value="F:GTPase activity"/>
    <property type="evidence" value="ECO:0007669"/>
    <property type="project" value="InterPro"/>
</dbReference>
<protein>
    <submittedName>
        <fullName evidence="2">Elongation factor Tu GTP binding domain</fullName>
    </submittedName>
</protein>
<dbReference type="PROSITE" id="PS51722">
    <property type="entry name" value="G_TR_2"/>
    <property type="match status" value="1"/>
</dbReference>
<dbReference type="InterPro" id="IPR004161">
    <property type="entry name" value="EFTu-like_2"/>
</dbReference>
<dbReference type="Pfam" id="PF00009">
    <property type="entry name" value="GTP_EFTU"/>
    <property type="match status" value="1"/>
</dbReference>
<evidence type="ECO:0000313" key="2">
    <source>
        <dbReference type="EMBL" id="VVU95456.1"/>
    </source>
</evidence>
<dbReference type="GO" id="GO:0005525">
    <property type="term" value="F:GTP binding"/>
    <property type="evidence" value="ECO:0007669"/>
    <property type="project" value="InterPro"/>
</dbReference>
<dbReference type="Gene3D" id="3.40.50.300">
    <property type="entry name" value="P-loop containing nucleotide triphosphate hydrolases"/>
    <property type="match status" value="1"/>
</dbReference>
<dbReference type="GO" id="GO:0003746">
    <property type="term" value="F:translation elongation factor activity"/>
    <property type="evidence" value="ECO:0007669"/>
    <property type="project" value="UniProtKB-KW"/>
</dbReference>
<evidence type="ECO:0000259" key="1">
    <source>
        <dbReference type="PROSITE" id="PS51722"/>
    </source>
</evidence>
<feature type="domain" description="Tr-type G" evidence="1">
    <location>
        <begin position="29"/>
        <end position="223"/>
    </location>
</feature>
<name>A0A5E8CJU9_9ZZZZ</name>
<dbReference type="SUPFAM" id="SSF52540">
    <property type="entry name" value="P-loop containing nucleoside triphosphate hydrolases"/>
    <property type="match status" value="1"/>
</dbReference>
<proteinExistence type="predicted"/>
<dbReference type="SUPFAM" id="SSF50447">
    <property type="entry name" value="Translation proteins"/>
    <property type="match status" value="1"/>
</dbReference>
<sequence length="628" mass="71965">MKSFINETGRNMMNGICETGDKNPFERTKTHLNIGTLGHVDHGKTTLVAAITKVLTELVKAERVDFDQINNAPEEKERGITIAIKHIEYETEKRHYAHVDCPGHADYVKNMITGAAQMDAAILVVGAADGPMPQTREHLLLARQVGVPQIIVYLNKIDQVDDDELLELVEMEIRDLLNEYQYDGDNATIIKGSALKALEGDEIGKNSIIELLQAMDEKIPEPERAKDKDFLMPIEDVFSISGRGTVATGRIERGEIKAGEEVEIVGIKDTKKTTVTSVEMFRKIRSKRREWKKQILHSDEMNKKDIDAVITWVDGSSQKHTKRRQKYMTNVIGPLHENGINPHRWACNQEILFCLQSIYNFAPWIRKIWIVVDSQTPDISSLTINLQKKIFFVFHPEIFKEYSNNLPTFNSVSIETFLWRISELSDRFLYFNDDVFLTAPLQQSDVFQDNIPVLRGDWVDYTSIVKDKKSMADPSKFNHYMQMNGANIIGFNPNHIFEAAHVVCPFQRSRMSELFGLYQKEFLQNVTFRFRDLNQFSPQALYNHACISRKQAVLQSNQDYLHIYSGQEDDDPPEALKNLLEEAFRNNDIKFLCINDLPKLERVIPNVKNLIAKIVGGFEDHSDSTKNL</sequence>
<dbReference type="EMBL" id="CABVLZ010000004">
    <property type="protein sequence ID" value="VVU95456.1"/>
    <property type="molecule type" value="Genomic_DNA"/>
</dbReference>
<dbReference type="InterPro" id="IPR005225">
    <property type="entry name" value="Small_GTP-bd"/>
</dbReference>
<dbReference type="InterPro" id="IPR050055">
    <property type="entry name" value="EF-Tu_GTPase"/>
</dbReference>
<dbReference type="Pfam" id="PF11380">
    <property type="entry name" value="Stealth_CR2"/>
    <property type="match status" value="1"/>
</dbReference>
<dbReference type="InterPro" id="IPR041709">
    <property type="entry name" value="EF-Tu_GTP-bd"/>
</dbReference>
<dbReference type="Pfam" id="PF03144">
    <property type="entry name" value="GTP_EFTU_D2"/>
    <property type="match status" value="1"/>
</dbReference>
<dbReference type="InterPro" id="IPR031358">
    <property type="entry name" value="Stealth_CR1"/>
</dbReference>
<dbReference type="InterPro" id="IPR027417">
    <property type="entry name" value="P-loop_NTPase"/>
</dbReference>
<dbReference type="PANTHER" id="PTHR43721">
    <property type="entry name" value="ELONGATION FACTOR TU-RELATED"/>
    <property type="match status" value="1"/>
</dbReference>
<keyword evidence="2" id="KW-0251">Elongation factor</keyword>
<dbReference type="InterPro" id="IPR009000">
    <property type="entry name" value="Transl_B-barrel_sf"/>
</dbReference>
<dbReference type="Pfam" id="PF17101">
    <property type="entry name" value="Stealth_CR1"/>
    <property type="match status" value="1"/>
</dbReference>